<gene>
    <name evidence="5" type="ORF">ERX29_05585</name>
</gene>
<proteinExistence type="predicted"/>
<dbReference type="PROSITE" id="PS50893">
    <property type="entry name" value="ABC_TRANSPORTER_2"/>
    <property type="match status" value="1"/>
</dbReference>
<evidence type="ECO:0000256" key="1">
    <source>
        <dbReference type="ARBA" id="ARBA00022448"/>
    </source>
</evidence>
<protein>
    <submittedName>
        <fullName evidence="5">ABC transporter ATP-binding protein</fullName>
    </submittedName>
</protein>
<dbReference type="GO" id="GO:0005524">
    <property type="term" value="F:ATP binding"/>
    <property type="evidence" value="ECO:0007669"/>
    <property type="project" value="UniProtKB-KW"/>
</dbReference>
<dbReference type="OrthoDB" id="9802264at2"/>
<organism evidence="5 6">
    <name type="scientific">Macrococcus lamae</name>
    <dbReference type="NCBI Taxonomy" id="198484"/>
    <lineage>
        <taxon>Bacteria</taxon>
        <taxon>Bacillati</taxon>
        <taxon>Bacillota</taxon>
        <taxon>Bacilli</taxon>
        <taxon>Bacillales</taxon>
        <taxon>Staphylococcaceae</taxon>
        <taxon>Macrococcus</taxon>
    </lineage>
</organism>
<dbReference type="Gene3D" id="3.40.50.300">
    <property type="entry name" value="P-loop containing nucleotide triphosphate hydrolases"/>
    <property type="match status" value="1"/>
</dbReference>
<dbReference type="InterPro" id="IPR050166">
    <property type="entry name" value="ABC_transporter_ATP-bind"/>
</dbReference>
<keyword evidence="6" id="KW-1185">Reference proteome</keyword>
<dbReference type="SMART" id="SM00382">
    <property type="entry name" value="AAA"/>
    <property type="match status" value="1"/>
</dbReference>
<dbReference type="InterPro" id="IPR027417">
    <property type="entry name" value="P-loop_NTPase"/>
</dbReference>
<comment type="caution">
    <text evidence="5">The sequence shown here is derived from an EMBL/GenBank/DDBJ whole genome shotgun (WGS) entry which is preliminary data.</text>
</comment>
<dbReference type="AlphaFoldDB" id="A0A4R6BUF2"/>
<evidence type="ECO:0000313" key="5">
    <source>
        <dbReference type="EMBL" id="TDM11922.1"/>
    </source>
</evidence>
<dbReference type="InterPro" id="IPR003439">
    <property type="entry name" value="ABC_transporter-like_ATP-bd"/>
</dbReference>
<dbReference type="PANTHER" id="PTHR42788:SF2">
    <property type="entry name" value="ABC TRANSPORTER ATP-BINDING PROTEIN"/>
    <property type="match status" value="1"/>
</dbReference>
<evidence type="ECO:0000313" key="6">
    <source>
        <dbReference type="Proteomes" id="UP000294802"/>
    </source>
</evidence>
<sequence length="227" mass="25231">MSHQFGDNQVLQKVNLEVCEGDFVTIIGSSGSGKSTLFNIIGGLLEPSSGEVLLNGGSIIGKTGHVSYMPQTPSLMPWRTVMENVELGQEIRGTVNHARTLELIDKCGFTAIKDDMPGTLSGGMRQRVSFLRALNTSGQLMLLDEPFSALDEITRIDMQQWLKDILKVEKRTVLMITHSIEEAIKLSDKIVVLEDKPATIKKIYKTLQEMTAESSQKLREELLELLR</sequence>
<dbReference type="Proteomes" id="UP000294802">
    <property type="component" value="Unassembled WGS sequence"/>
</dbReference>
<evidence type="ECO:0000259" key="4">
    <source>
        <dbReference type="PROSITE" id="PS50893"/>
    </source>
</evidence>
<keyword evidence="3 5" id="KW-0067">ATP-binding</keyword>
<keyword evidence="2" id="KW-0547">Nucleotide-binding</keyword>
<dbReference type="Pfam" id="PF00005">
    <property type="entry name" value="ABC_tran"/>
    <property type="match status" value="1"/>
</dbReference>
<feature type="domain" description="ABC transporter" evidence="4">
    <location>
        <begin position="1"/>
        <end position="220"/>
    </location>
</feature>
<dbReference type="GO" id="GO:0016887">
    <property type="term" value="F:ATP hydrolysis activity"/>
    <property type="evidence" value="ECO:0007669"/>
    <property type="project" value="InterPro"/>
</dbReference>
<dbReference type="PANTHER" id="PTHR42788">
    <property type="entry name" value="TAURINE IMPORT ATP-BINDING PROTEIN-RELATED"/>
    <property type="match status" value="1"/>
</dbReference>
<accession>A0A4R6BUF2</accession>
<evidence type="ECO:0000256" key="2">
    <source>
        <dbReference type="ARBA" id="ARBA00022741"/>
    </source>
</evidence>
<dbReference type="EMBL" id="SCWB01000008">
    <property type="protein sequence ID" value="TDM11922.1"/>
    <property type="molecule type" value="Genomic_DNA"/>
</dbReference>
<dbReference type="CDD" id="cd03293">
    <property type="entry name" value="ABC_NrtD_SsuB_transporters"/>
    <property type="match status" value="1"/>
</dbReference>
<dbReference type="SUPFAM" id="SSF52540">
    <property type="entry name" value="P-loop containing nucleoside triphosphate hydrolases"/>
    <property type="match status" value="1"/>
</dbReference>
<dbReference type="InterPro" id="IPR003593">
    <property type="entry name" value="AAA+_ATPase"/>
</dbReference>
<dbReference type="PROSITE" id="PS00211">
    <property type="entry name" value="ABC_TRANSPORTER_1"/>
    <property type="match status" value="1"/>
</dbReference>
<reference evidence="5 6" key="1">
    <citation type="submission" date="2019-01" db="EMBL/GenBank/DDBJ databases">
        <title>Draft genome sequences of the type strains of six Macrococcus species.</title>
        <authorList>
            <person name="Mazhar S."/>
            <person name="Altermann E."/>
            <person name="Hill C."/>
            <person name="Mcauliffe O."/>
        </authorList>
    </citation>
    <scope>NUCLEOTIDE SEQUENCE [LARGE SCALE GENOMIC DNA]</scope>
    <source>
        <strain evidence="5 6">CCM4815</strain>
    </source>
</reference>
<dbReference type="InterPro" id="IPR017871">
    <property type="entry name" value="ABC_transporter-like_CS"/>
</dbReference>
<keyword evidence="1" id="KW-0813">Transport</keyword>
<name>A0A4R6BUF2_9STAP</name>
<evidence type="ECO:0000256" key="3">
    <source>
        <dbReference type="ARBA" id="ARBA00022840"/>
    </source>
</evidence>